<dbReference type="FunFam" id="3.40.47.10:FF:000010">
    <property type="entry name" value="Acetyl-CoA acetyltransferase (Thiolase)"/>
    <property type="match status" value="1"/>
</dbReference>
<dbReference type="Proteomes" id="UP000229314">
    <property type="component" value="Chromosome"/>
</dbReference>
<dbReference type="EMBL" id="CP024422">
    <property type="protein sequence ID" value="ATQ55186.1"/>
    <property type="molecule type" value="Genomic_DNA"/>
</dbReference>
<comment type="pathway">
    <text evidence="5">Metabolic intermediate biosynthesis; (R)-mevalonate biosynthesis; (R)-mevalonate from acetyl-CoA: step 1/3.</text>
</comment>
<accession>A0A2D2BY75</accession>
<dbReference type="InterPro" id="IPR002155">
    <property type="entry name" value="Thiolase"/>
</dbReference>
<dbReference type="EC" id="2.3.1.9" evidence="10"/>
<dbReference type="GO" id="GO:0044281">
    <property type="term" value="P:small molecule metabolic process"/>
    <property type="evidence" value="ECO:0007669"/>
    <property type="project" value="UniProtKB-ARBA"/>
</dbReference>
<gene>
    <name evidence="10" type="ORF">PYTT13_04785</name>
</gene>
<evidence type="ECO:0000256" key="1">
    <source>
        <dbReference type="ARBA" id="ARBA00010982"/>
    </source>
</evidence>
<dbReference type="RefSeq" id="WP_099648376.1">
    <property type="nucleotide sequence ID" value="NZ_CAJGAB010000004.1"/>
</dbReference>
<evidence type="ECO:0000256" key="4">
    <source>
        <dbReference type="ARBA" id="ARBA00023315"/>
    </source>
</evidence>
<feature type="active site" description="Acyl-thioester intermediate" evidence="6">
    <location>
        <position position="91"/>
    </location>
</feature>
<evidence type="ECO:0000256" key="5">
    <source>
        <dbReference type="ARBA" id="ARBA00037924"/>
    </source>
</evidence>
<evidence type="ECO:0000256" key="6">
    <source>
        <dbReference type="PIRSR" id="PIRSR000429-1"/>
    </source>
</evidence>
<evidence type="ECO:0000259" key="8">
    <source>
        <dbReference type="Pfam" id="PF00108"/>
    </source>
</evidence>
<sequence>MPETEIVILSGARTAIGTFGGSLAGIPPIQLAATVTRAAIERAGIAPAQVGTVVFGHVLNTEPRDMYLSRVAMLDAGVPDTTPAMNVNRLCGSGAQAIVSAAQALMLGDADFAVAGGAESMSRAPYAIPAARFGVKMGDAPMLDMMTGALTCPMGTGHMGVTAENVAREHGISRRAQDEFALESQRRAAAAIAEGRFRDQIVPIEIKTRKDDMAFDTDEHPKETSLDKLAALKAVFQRDGTVTAGNASGINDGAAALVLARGDAARAAGLTPAFRLLGHAVAGVRPEVMGIGPVPAVQALLARTGLAAGDFDVIESNEAFAAQALAVNQELGLDPARVNPNGGAIALGHPVGATGAIITLKAMEELRRTGGRRALVTMCIGGGQGIALAVERT</sequence>
<organism evidence="10 11">
    <name type="scientific">Paracoccus yeei</name>
    <dbReference type="NCBI Taxonomy" id="147645"/>
    <lineage>
        <taxon>Bacteria</taxon>
        <taxon>Pseudomonadati</taxon>
        <taxon>Pseudomonadota</taxon>
        <taxon>Alphaproteobacteria</taxon>
        <taxon>Rhodobacterales</taxon>
        <taxon>Paracoccaceae</taxon>
        <taxon>Paracoccus</taxon>
    </lineage>
</organism>
<dbReference type="InterPro" id="IPR020610">
    <property type="entry name" value="Thiolase_AS"/>
</dbReference>
<evidence type="ECO:0000256" key="3">
    <source>
        <dbReference type="ARBA" id="ARBA00022752"/>
    </source>
</evidence>
<feature type="domain" description="Thiolase C-terminal" evidence="9">
    <location>
        <begin position="271"/>
        <end position="392"/>
    </location>
</feature>
<evidence type="ECO:0000313" key="11">
    <source>
        <dbReference type="Proteomes" id="UP000229314"/>
    </source>
</evidence>
<evidence type="ECO:0000259" key="9">
    <source>
        <dbReference type="Pfam" id="PF02803"/>
    </source>
</evidence>
<dbReference type="Pfam" id="PF02803">
    <property type="entry name" value="Thiolase_C"/>
    <property type="match status" value="1"/>
</dbReference>
<proteinExistence type="inferred from homology"/>
<dbReference type="PROSITE" id="PS00737">
    <property type="entry name" value="THIOLASE_2"/>
    <property type="match status" value="1"/>
</dbReference>
<dbReference type="NCBIfam" id="NF006552">
    <property type="entry name" value="PRK09051.1"/>
    <property type="match status" value="1"/>
</dbReference>
<dbReference type="GO" id="GO:0042619">
    <property type="term" value="P:poly-hydroxybutyrate biosynthetic process"/>
    <property type="evidence" value="ECO:0007669"/>
    <property type="project" value="UniProtKB-KW"/>
</dbReference>
<evidence type="ECO:0000256" key="2">
    <source>
        <dbReference type="ARBA" id="ARBA00022679"/>
    </source>
</evidence>
<dbReference type="InterPro" id="IPR016039">
    <property type="entry name" value="Thiolase-like"/>
</dbReference>
<dbReference type="GO" id="GO:0003985">
    <property type="term" value="F:acetyl-CoA C-acetyltransferase activity"/>
    <property type="evidence" value="ECO:0007669"/>
    <property type="project" value="UniProtKB-EC"/>
</dbReference>
<feature type="domain" description="Thiolase N-terminal" evidence="8">
    <location>
        <begin position="6"/>
        <end position="261"/>
    </location>
</feature>
<dbReference type="CDD" id="cd00751">
    <property type="entry name" value="thiolase"/>
    <property type="match status" value="1"/>
</dbReference>
<feature type="active site" description="Proton acceptor" evidence="6">
    <location>
        <position position="379"/>
    </location>
</feature>
<dbReference type="NCBIfam" id="TIGR01930">
    <property type="entry name" value="AcCoA-C-Actrans"/>
    <property type="match status" value="1"/>
</dbReference>
<dbReference type="PANTHER" id="PTHR18919">
    <property type="entry name" value="ACETYL-COA C-ACYLTRANSFERASE"/>
    <property type="match status" value="1"/>
</dbReference>
<dbReference type="PROSITE" id="PS00099">
    <property type="entry name" value="THIOLASE_3"/>
    <property type="match status" value="1"/>
</dbReference>
<dbReference type="GeneID" id="78896990"/>
<feature type="active site" description="Proton acceptor" evidence="6">
    <location>
        <position position="349"/>
    </location>
</feature>
<keyword evidence="4 7" id="KW-0012">Acyltransferase</keyword>
<dbReference type="AlphaFoldDB" id="A0A2D2BY75"/>
<dbReference type="InterPro" id="IPR020616">
    <property type="entry name" value="Thiolase_N"/>
</dbReference>
<protein>
    <submittedName>
        <fullName evidence="10">Acetyl-CoA C-acyltransferase</fullName>
        <ecNumber evidence="10">2.3.1.9</ecNumber>
    </submittedName>
</protein>
<dbReference type="PANTHER" id="PTHR18919:SF107">
    <property type="entry name" value="ACETYL-COA ACETYLTRANSFERASE, CYTOSOLIC"/>
    <property type="match status" value="1"/>
</dbReference>
<comment type="similarity">
    <text evidence="1 7">Belongs to the thiolase-like superfamily. Thiolase family.</text>
</comment>
<evidence type="ECO:0000256" key="7">
    <source>
        <dbReference type="RuleBase" id="RU003557"/>
    </source>
</evidence>
<dbReference type="Pfam" id="PF00108">
    <property type="entry name" value="Thiolase_N"/>
    <property type="match status" value="1"/>
</dbReference>
<dbReference type="InterPro" id="IPR020613">
    <property type="entry name" value="Thiolase_CS"/>
</dbReference>
<dbReference type="Gene3D" id="3.40.47.10">
    <property type="match status" value="2"/>
</dbReference>
<keyword evidence="2 7" id="KW-0808">Transferase</keyword>
<evidence type="ECO:0000313" key="10">
    <source>
        <dbReference type="EMBL" id="ATQ55186.1"/>
    </source>
</evidence>
<dbReference type="InterPro" id="IPR020617">
    <property type="entry name" value="Thiolase_C"/>
</dbReference>
<keyword evidence="3" id="KW-0583">PHB biosynthesis</keyword>
<reference evidence="10 11" key="1">
    <citation type="submission" date="2017-10" db="EMBL/GenBank/DDBJ databases">
        <title>Complete genome sequence of Paracoccus yeei TT13 isolated from human skin.</title>
        <authorList>
            <person name="Lee K."/>
            <person name="Lim J.Y."/>
            <person name="Hwang I."/>
        </authorList>
    </citation>
    <scope>NUCLEOTIDE SEQUENCE [LARGE SCALE GENOMIC DNA]</scope>
    <source>
        <strain evidence="10 11">TT13</strain>
    </source>
</reference>
<dbReference type="PIRSF" id="PIRSF000429">
    <property type="entry name" value="Ac-CoA_Ac_transf"/>
    <property type="match status" value="1"/>
</dbReference>
<name>A0A2D2BY75_9RHOB</name>
<dbReference type="SUPFAM" id="SSF53901">
    <property type="entry name" value="Thiolase-like"/>
    <property type="match status" value="2"/>
</dbReference>